<dbReference type="InterPro" id="IPR021833">
    <property type="entry name" value="DUF3425"/>
</dbReference>
<dbReference type="PANTHER" id="PTHR38116:SF1">
    <property type="entry name" value="BZIP DOMAIN-CONTAINING PROTEIN"/>
    <property type="match status" value="1"/>
</dbReference>
<dbReference type="Pfam" id="PF11905">
    <property type="entry name" value="DUF3425"/>
    <property type="match status" value="1"/>
</dbReference>
<dbReference type="PANTHER" id="PTHR38116">
    <property type="entry name" value="CHROMOSOME 7, WHOLE GENOME SHOTGUN SEQUENCE"/>
    <property type="match status" value="1"/>
</dbReference>
<comment type="caution">
    <text evidence="1">The sequence shown here is derived from an EMBL/GenBank/DDBJ whole genome shotgun (WGS) entry which is preliminary data.</text>
</comment>
<accession>A0A9W8WBY8</accession>
<sequence length="278" mass="30694">MAPLKLKLTISVQVLSEKDEWAGLSDAKERRKRQNRINKRAAQAREHEASFELENGGAPCKAVADTTAASSSTNVYFPLTRDSQLLHVIAFNVSRAILTNYFILSTIPLETTRFCTVFRVFTLPAPGTEVEITLPASLMPTPLQEQVAHPGWVDLFPSPKLRDNLILALQAYDIDEDELVMDLVGEAFANLCLTSVEDEEQSVVVGSEYSDPERQPAPIVATMGDSDAITSANLTGGWEVTELFAKKWGFLLRGCEDVLNAANKWRETRGENPLSVNI</sequence>
<dbReference type="OrthoDB" id="2245989at2759"/>
<proteinExistence type="predicted"/>
<dbReference type="AlphaFoldDB" id="A0A9W8WBY8"/>
<evidence type="ECO:0008006" key="3">
    <source>
        <dbReference type="Google" id="ProtNLM"/>
    </source>
</evidence>
<evidence type="ECO:0000313" key="2">
    <source>
        <dbReference type="Proteomes" id="UP001140502"/>
    </source>
</evidence>
<keyword evidence="2" id="KW-1185">Reference proteome</keyword>
<name>A0A9W8WBY8_9HYPO</name>
<reference evidence="1" key="1">
    <citation type="submission" date="2022-10" db="EMBL/GenBank/DDBJ databases">
        <title>Tapping the CABI collections for fungal endophytes: first genome assemblies for Collariella, Neodidymelliopsis, Ascochyta clinopodiicola, Didymella pomorum, Didymosphaeria variabile, Neocosmospora piperis and Neocucurbitaria cava.</title>
        <authorList>
            <person name="Hill R."/>
        </authorList>
    </citation>
    <scope>NUCLEOTIDE SEQUENCE</scope>
    <source>
        <strain evidence="1">IMI 366586</strain>
    </source>
</reference>
<organism evidence="1 2">
    <name type="scientific">Fusarium piperis</name>
    <dbReference type="NCBI Taxonomy" id="1435070"/>
    <lineage>
        <taxon>Eukaryota</taxon>
        <taxon>Fungi</taxon>
        <taxon>Dikarya</taxon>
        <taxon>Ascomycota</taxon>
        <taxon>Pezizomycotina</taxon>
        <taxon>Sordariomycetes</taxon>
        <taxon>Hypocreomycetidae</taxon>
        <taxon>Hypocreales</taxon>
        <taxon>Nectriaceae</taxon>
        <taxon>Fusarium</taxon>
        <taxon>Fusarium solani species complex</taxon>
    </lineage>
</organism>
<dbReference type="EMBL" id="JAPEUR010000126">
    <property type="protein sequence ID" value="KAJ4319337.1"/>
    <property type="molecule type" value="Genomic_DNA"/>
</dbReference>
<dbReference type="Proteomes" id="UP001140502">
    <property type="component" value="Unassembled WGS sequence"/>
</dbReference>
<gene>
    <name evidence="1" type="ORF">N0V84_006422</name>
</gene>
<evidence type="ECO:0000313" key="1">
    <source>
        <dbReference type="EMBL" id="KAJ4319337.1"/>
    </source>
</evidence>
<protein>
    <recommendedName>
        <fullName evidence="3">BZIP domain-containing protein</fullName>
    </recommendedName>
</protein>